<dbReference type="PANTHER" id="PTHR35152">
    <property type="entry name" value="DOMAIN SIGNALLING PROTEIN, PUTATIVE (AFU_ORTHOLOGUE AFUA_5G11310)-RELATED"/>
    <property type="match status" value="1"/>
</dbReference>
<keyword evidence="1" id="KW-0812">Transmembrane</keyword>
<keyword evidence="1" id="KW-0472">Membrane</keyword>
<organism evidence="3 4">
    <name type="scientific">Actinokineospora guangxiensis</name>
    <dbReference type="NCBI Taxonomy" id="1490288"/>
    <lineage>
        <taxon>Bacteria</taxon>
        <taxon>Bacillati</taxon>
        <taxon>Actinomycetota</taxon>
        <taxon>Actinomycetes</taxon>
        <taxon>Pseudonocardiales</taxon>
        <taxon>Pseudonocardiaceae</taxon>
        <taxon>Actinokineospora</taxon>
    </lineage>
</organism>
<evidence type="ECO:0000313" key="3">
    <source>
        <dbReference type="EMBL" id="MFC5291031.1"/>
    </source>
</evidence>
<evidence type="ECO:0000259" key="2">
    <source>
        <dbReference type="PROSITE" id="PS50924"/>
    </source>
</evidence>
<feature type="transmembrane region" description="Helical" evidence="1">
    <location>
        <begin position="111"/>
        <end position="132"/>
    </location>
</feature>
<evidence type="ECO:0000256" key="1">
    <source>
        <dbReference type="PROSITE-ProRule" id="PRU00244"/>
    </source>
</evidence>
<feature type="transmembrane region" description="Helical" evidence="1">
    <location>
        <begin position="144"/>
        <end position="164"/>
    </location>
</feature>
<dbReference type="PROSITE" id="PS50924">
    <property type="entry name" value="MHYT"/>
    <property type="match status" value="1"/>
</dbReference>
<dbReference type="InterPro" id="IPR005330">
    <property type="entry name" value="MHYT_dom"/>
</dbReference>
<feature type="transmembrane region" description="Helical" evidence="1">
    <location>
        <begin position="216"/>
        <end position="237"/>
    </location>
</feature>
<feature type="transmembrane region" description="Helical" evidence="1">
    <location>
        <begin position="12"/>
        <end position="32"/>
    </location>
</feature>
<feature type="domain" description="MHYT" evidence="2">
    <location>
        <begin position="9"/>
        <end position="199"/>
    </location>
</feature>
<dbReference type="PANTHER" id="PTHR35152:SF1">
    <property type="entry name" value="DOMAIN SIGNALLING PROTEIN, PUTATIVE (AFU_ORTHOLOGUE AFUA_5G11310)-RELATED"/>
    <property type="match status" value="1"/>
</dbReference>
<feature type="transmembrane region" description="Helical" evidence="1">
    <location>
        <begin position="44"/>
        <end position="70"/>
    </location>
</feature>
<dbReference type="EMBL" id="JBHSKF010000020">
    <property type="protein sequence ID" value="MFC5291031.1"/>
    <property type="molecule type" value="Genomic_DNA"/>
</dbReference>
<proteinExistence type="predicted"/>
<sequence>MGHINHFSSGAITPFLAYALSCLGCALGLLSMQRARLHRGGARWSWIALGAVSIGGTGIWVMHFVAMLGFSVSGTVVRYDVIVTLISLVVAVGIVWLGLSAVVFSRSGWGSLVGAGFITGSGVATMHYLGISAMNMHAEVSYDLLLLVLSIVIAVIASTAALWAALNIIGIVATIGAALVMGLAVSGMHYTGMAAMHVNVVGGTAQALHGVEAYDFFVPLTLVIAVVTALTLLGVAVSPNGEEIKEDQWADSELEKLMNRRR</sequence>
<evidence type="ECO:0000313" key="4">
    <source>
        <dbReference type="Proteomes" id="UP001596157"/>
    </source>
</evidence>
<comment type="caution">
    <text evidence="3">The sequence shown here is derived from an EMBL/GenBank/DDBJ whole genome shotgun (WGS) entry which is preliminary data.</text>
</comment>
<dbReference type="RefSeq" id="WP_378250956.1">
    <property type="nucleotide sequence ID" value="NZ_JBHSKF010000020.1"/>
</dbReference>
<dbReference type="Pfam" id="PF03707">
    <property type="entry name" value="MHYT"/>
    <property type="match status" value="3"/>
</dbReference>
<keyword evidence="1" id="KW-1133">Transmembrane helix</keyword>
<reference evidence="4" key="1">
    <citation type="journal article" date="2019" name="Int. J. Syst. Evol. Microbiol.">
        <title>The Global Catalogue of Microorganisms (GCM) 10K type strain sequencing project: providing services to taxonomists for standard genome sequencing and annotation.</title>
        <authorList>
            <consortium name="The Broad Institute Genomics Platform"/>
            <consortium name="The Broad Institute Genome Sequencing Center for Infectious Disease"/>
            <person name="Wu L."/>
            <person name="Ma J."/>
        </authorList>
    </citation>
    <scope>NUCLEOTIDE SEQUENCE [LARGE SCALE GENOMIC DNA]</scope>
    <source>
        <strain evidence="4">CCUG 59778</strain>
    </source>
</reference>
<feature type="transmembrane region" description="Helical" evidence="1">
    <location>
        <begin position="171"/>
        <end position="196"/>
    </location>
</feature>
<protein>
    <submittedName>
        <fullName evidence="3">MHYT domain-containing protein</fullName>
    </submittedName>
</protein>
<feature type="transmembrane region" description="Helical" evidence="1">
    <location>
        <begin position="82"/>
        <end position="104"/>
    </location>
</feature>
<name>A0ABW0EXX2_9PSEU</name>
<gene>
    <name evidence="3" type="ORF">ACFPM7_28615</name>
</gene>
<accession>A0ABW0EXX2</accession>
<keyword evidence="4" id="KW-1185">Reference proteome</keyword>
<dbReference type="Proteomes" id="UP001596157">
    <property type="component" value="Unassembled WGS sequence"/>
</dbReference>